<name>A0AAN8VRS2_9MAGN</name>
<dbReference type="InterPro" id="IPR008189">
    <property type="entry name" value="rRNA_ssu_MeTfrase_I"/>
</dbReference>
<proteinExistence type="predicted"/>
<keyword evidence="2" id="KW-1185">Reference proteome</keyword>
<accession>A0AAN8VRS2</accession>
<dbReference type="AlphaFoldDB" id="A0AAN8VRS2"/>
<dbReference type="EMBL" id="JBAMMX010000006">
    <property type="protein sequence ID" value="KAK6938874.1"/>
    <property type="molecule type" value="Genomic_DNA"/>
</dbReference>
<evidence type="ECO:0000313" key="1">
    <source>
        <dbReference type="EMBL" id="KAK6938874.1"/>
    </source>
</evidence>
<dbReference type="GO" id="GO:0008168">
    <property type="term" value="F:methyltransferase activity"/>
    <property type="evidence" value="ECO:0007669"/>
    <property type="project" value="InterPro"/>
</dbReference>
<evidence type="ECO:0000313" key="2">
    <source>
        <dbReference type="Proteomes" id="UP001370490"/>
    </source>
</evidence>
<gene>
    <name evidence="1" type="ORF">RJ641_032382</name>
</gene>
<dbReference type="PANTHER" id="PTHR46111">
    <property type="entry name" value="RIBOSOMAL RNA SMALL SUBUNIT METHYLTRANSFERASE I"/>
    <property type="match status" value="1"/>
</dbReference>
<dbReference type="Proteomes" id="UP001370490">
    <property type="component" value="Unassembled WGS sequence"/>
</dbReference>
<sequence length="226" mass="25472">MQCRRCVIAREMTKVHEEVSLEPTLINFQVAYISAVKLETIYIYGALIASFRDRDSIVDEVINTFWRRTIGEAKEAFLDHQPKGEITLLIEGKAPGVVDRPSESEIENELGDLISSGHSLSMAVKLVAEGTSMRKKIIYLHCENLGSNLKLRMIPAKPQKQRWVEWCNLVSGMKSILCILLVRFVASSVNLQVMEIHEGEEEIIHLAFSFDGLLIHLAFSFDGLLA</sequence>
<protein>
    <submittedName>
        <fullName evidence="1">Uncharacterized protein</fullName>
    </submittedName>
</protein>
<organism evidence="1 2">
    <name type="scientific">Dillenia turbinata</name>
    <dbReference type="NCBI Taxonomy" id="194707"/>
    <lineage>
        <taxon>Eukaryota</taxon>
        <taxon>Viridiplantae</taxon>
        <taxon>Streptophyta</taxon>
        <taxon>Embryophyta</taxon>
        <taxon>Tracheophyta</taxon>
        <taxon>Spermatophyta</taxon>
        <taxon>Magnoliopsida</taxon>
        <taxon>eudicotyledons</taxon>
        <taxon>Gunneridae</taxon>
        <taxon>Pentapetalae</taxon>
        <taxon>Dilleniales</taxon>
        <taxon>Dilleniaceae</taxon>
        <taxon>Dillenia</taxon>
    </lineage>
</organism>
<dbReference type="PANTHER" id="PTHR46111:SF1">
    <property type="entry name" value="RIBOSOMAL RNA SMALL SUBUNIT METHYLTRANSFERASE I"/>
    <property type="match status" value="1"/>
</dbReference>
<comment type="caution">
    <text evidence="1">The sequence shown here is derived from an EMBL/GenBank/DDBJ whole genome shotgun (WGS) entry which is preliminary data.</text>
</comment>
<reference evidence="1 2" key="1">
    <citation type="submission" date="2023-12" db="EMBL/GenBank/DDBJ databases">
        <title>A high-quality genome assembly for Dillenia turbinata (Dilleniales).</title>
        <authorList>
            <person name="Chanderbali A."/>
        </authorList>
    </citation>
    <scope>NUCLEOTIDE SEQUENCE [LARGE SCALE GENOMIC DNA]</scope>
    <source>
        <strain evidence="1">LSX21</strain>
        <tissue evidence="1">Leaf</tissue>
    </source>
</reference>